<proteinExistence type="predicted"/>
<evidence type="ECO:0000313" key="1">
    <source>
        <dbReference type="EMBL" id="AIC15126.1"/>
    </source>
</evidence>
<reference evidence="1 2" key="1">
    <citation type="journal article" date="2014" name="Int. J. Syst. Evol. Microbiol.">
        <title>Nitrososphaera viennensis gen. nov., sp. nov., an aerobic and mesophilic, ammonia-oxidizing archaeon from soil and a member of the archaeal phylum Thaumarchaeota.</title>
        <authorList>
            <person name="Stieglmeier M."/>
            <person name="Klingl A."/>
            <person name="Alves R.J."/>
            <person name="Rittmann S.K."/>
            <person name="Melcher M."/>
            <person name="Leisch N."/>
            <person name="Schleper C."/>
        </authorList>
    </citation>
    <scope>NUCLEOTIDE SEQUENCE [LARGE SCALE GENOMIC DNA]</scope>
    <source>
        <strain evidence="1">EN76</strain>
    </source>
</reference>
<dbReference type="Proteomes" id="UP000027093">
    <property type="component" value="Chromosome"/>
</dbReference>
<dbReference type="HOGENOM" id="CLU_3021098_0_0_2"/>
<organism evidence="1 2">
    <name type="scientific">Nitrososphaera viennensis EN76</name>
    <dbReference type="NCBI Taxonomy" id="926571"/>
    <lineage>
        <taxon>Archaea</taxon>
        <taxon>Nitrososphaerota</taxon>
        <taxon>Nitrososphaeria</taxon>
        <taxon>Nitrososphaerales</taxon>
        <taxon>Nitrososphaeraceae</taxon>
        <taxon>Nitrososphaera</taxon>
    </lineage>
</organism>
<sequence length="55" mass="6424">MIEKVKLNMNAKSYFKIEMPLTKLFFRITCERLPILLLARVSGLILMCPHGDQEE</sequence>
<evidence type="ECO:0000313" key="2">
    <source>
        <dbReference type="Proteomes" id="UP000027093"/>
    </source>
</evidence>
<dbReference type="AlphaFoldDB" id="A0A060HNI5"/>
<protein>
    <submittedName>
        <fullName evidence="1">Uncharacterized protein</fullName>
    </submittedName>
</protein>
<name>A0A060HNI5_9ARCH</name>
<keyword evidence="2" id="KW-1185">Reference proteome</keyword>
<accession>A0A060HNI5</accession>
<gene>
    <name evidence="1" type="ORF">NVIE_0925</name>
</gene>
<dbReference type="KEGG" id="nvn:NVIE_0925"/>
<dbReference type="EMBL" id="CP007536">
    <property type="protein sequence ID" value="AIC15126.1"/>
    <property type="molecule type" value="Genomic_DNA"/>
</dbReference>